<organism evidence="1 2">
    <name type="scientific">Rhodococcus tukisamuensis</name>
    <dbReference type="NCBI Taxonomy" id="168276"/>
    <lineage>
        <taxon>Bacteria</taxon>
        <taxon>Bacillati</taxon>
        <taxon>Actinomycetota</taxon>
        <taxon>Actinomycetes</taxon>
        <taxon>Mycobacteriales</taxon>
        <taxon>Nocardiaceae</taxon>
        <taxon>Rhodococcus</taxon>
    </lineage>
</organism>
<evidence type="ECO:0000313" key="2">
    <source>
        <dbReference type="Proteomes" id="UP000199417"/>
    </source>
</evidence>
<dbReference type="AlphaFoldDB" id="A0A1G6R915"/>
<keyword evidence="2" id="KW-1185">Reference proteome</keyword>
<reference evidence="1 2" key="1">
    <citation type="submission" date="2016-10" db="EMBL/GenBank/DDBJ databases">
        <authorList>
            <person name="de Groot N.N."/>
        </authorList>
    </citation>
    <scope>NUCLEOTIDE SEQUENCE [LARGE SCALE GENOMIC DNA]</scope>
    <source>
        <strain evidence="1 2">JCM 11308</strain>
    </source>
</reference>
<dbReference type="EMBL" id="FNAB01000002">
    <property type="protein sequence ID" value="SDD01112.1"/>
    <property type="molecule type" value="Genomic_DNA"/>
</dbReference>
<sequence length="34" mass="3450">MLALMAAEARLDATALQTVGSKGWDGFAIAVVGD</sequence>
<accession>A0A1G6R915</accession>
<proteinExistence type="predicted"/>
<evidence type="ECO:0000313" key="1">
    <source>
        <dbReference type="EMBL" id="SDD01112.1"/>
    </source>
</evidence>
<gene>
    <name evidence="1" type="ORF">SAMN05444580_102385</name>
</gene>
<protein>
    <submittedName>
        <fullName evidence="1">Uncharacterized protein</fullName>
    </submittedName>
</protein>
<name>A0A1G6R915_9NOCA</name>
<dbReference type="Proteomes" id="UP000199417">
    <property type="component" value="Unassembled WGS sequence"/>
</dbReference>